<dbReference type="InterPro" id="IPR020889">
    <property type="entry name" value="LipoPS_assembly_LptD"/>
</dbReference>
<protein>
    <recommendedName>
        <fullName evidence="3">LptD C-terminal domain-containing protein</fullName>
    </recommendedName>
</protein>
<dbReference type="PANTHER" id="PTHR30189">
    <property type="entry name" value="LPS-ASSEMBLY PROTEIN"/>
    <property type="match status" value="1"/>
</dbReference>
<feature type="region of interest" description="Disordered" evidence="2">
    <location>
        <begin position="1"/>
        <end position="35"/>
    </location>
</feature>
<evidence type="ECO:0000256" key="1">
    <source>
        <dbReference type="ARBA" id="ARBA00023237"/>
    </source>
</evidence>
<dbReference type="Proteomes" id="UP000738126">
    <property type="component" value="Unassembled WGS sequence"/>
</dbReference>
<comment type="caution">
    <text evidence="4">The sequence shown here is derived from an EMBL/GenBank/DDBJ whole genome shotgun (WGS) entry which is preliminary data.</text>
</comment>
<proteinExistence type="inferred from homology"/>
<evidence type="ECO:0000259" key="3">
    <source>
        <dbReference type="Pfam" id="PF04453"/>
    </source>
</evidence>
<accession>A0ABS1E8U2</accession>
<dbReference type="HAMAP" id="MF_01411">
    <property type="entry name" value="LPS_assembly_LptD"/>
    <property type="match status" value="1"/>
</dbReference>
<dbReference type="Pfam" id="PF04453">
    <property type="entry name" value="LptD"/>
    <property type="match status" value="1"/>
</dbReference>
<keyword evidence="1" id="KW-0998">Cell outer membrane</keyword>
<keyword evidence="5" id="KW-1185">Reference proteome</keyword>
<feature type="non-terminal residue" evidence="4">
    <location>
        <position position="1"/>
    </location>
</feature>
<sequence>PELPRDPQLLRREQLCGPPLAPAPQPGQRARRDDPGTPLVLLAERISFNALQALYELRGDAELRRLDQRLRAEALRLDDQAGVATVPGRFRYTEAGLHLWGEAGRFDLEGDRMAVEAAEFRLYPYRHGRARRLTGEGERVTRLEGLRYSTCPPGREAWWLRASALELDHEAGVGRARHARLEIAGVPWLYTPYLQFPIDDRAHSGLLPPSFGESERHGSHLTVPVYLRLAPNYDLTLAPTYYSRRGLQANAELRYLERPLSGELAVEYLPDDAAYAGQRPGEADTARWGVNWRHRGDLPAAIDYRIELERVSDPAYLDDFSSDRLGSSTRELESRALVDQSIGSHAWQAELQHWQNLRPAGQAEPYRRWPALTYQHDPAELPGGLAYRLEGEAVRFALPGGAEAGRPTGRRYHLNPRLSWPVREQAFFLEPAVSLHHTRYELERAGAPAGPAEASRTVPIASVDAGIFLERPFSLGSRPFLQTLEPRIFYLYAPYREQSGLPVFDTTERGNTVAQLFQENRFSGIDRIGDANQITTAVTTRVLDITDGTQPLRASLGQVHYLEDRRVTLGGDPDAERLTEARSDLFADAELRLPGNLRLRAEYRYDPDRGARAGSRYTADWQYRPGPASLVNLAYRVREETASAGGEPVVQRTQELIEASAAAPLSTHWRAVGHWAYSRLERKHLEVVAGVEYRRCCWAVRGTARRFRSDFGEPLENAFMIELELSGLGRFGQGTTEFFQDVVPSYGETVF</sequence>
<feature type="domain" description="LptD C-terminal" evidence="3">
    <location>
        <begin position="286"/>
        <end position="669"/>
    </location>
</feature>
<evidence type="ECO:0000256" key="2">
    <source>
        <dbReference type="SAM" id="MobiDB-lite"/>
    </source>
</evidence>
<dbReference type="InterPro" id="IPR050218">
    <property type="entry name" value="LptD"/>
</dbReference>
<evidence type="ECO:0000313" key="5">
    <source>
        <dbReference type="Proteomes" id="UP000738126"/>
    </source>
</evidence>
<dbReference type="PANTHER" id="PTHR30189:SF1">
    <property type="entry name" value="LPS-ASSEMBLY PROTEIN LPTD"/>
    <property type="match status" value="1"/>
</dbReference>
<dbReference type="EMBL" id="NRSH01000172">
    <property type="protein sequence ID" value="MBK1727534.1"/>
    <property type="molecule type" value="Genomic_DNA"/>
</dbReference>
<evidence type="ECO:0000313" key="4">
    <source>
        <dbReference type="EMBL" id="MBK1727534.1"/>
    </source>
</evidence>
<gene>
    <name evidence="4" type="ORF">CKO13_11025</name>
</gene>
<feature type="compositionally biased region" description="Basic and acidic residues" evidence="2">
    <location>
        <begin position="1"/>
        <end position="14"/>
    </location>
</feature>
<reference evidence="4 5" key="1">
    <citation type="journal article" date="2020" name="Microorganisms">
        <title>Osmotic Adaptation and Compatible Solute Biosynthesis of Phototrophic Bacteria as Revealed from Genome Analyses.</title>
        <authorList>
            <person name="Imhoff J.F."/>
            <person name="Rahn T."/>
            <person name="Kunzel S."/>
            <person name="Keller A."/>
            <person name="Neulinger S.C."/>
        </authorList>
    </citation>
    <scope>NUCLEOTIDE SEQUENCE [LARGE SCALE GENOMIC DNA]</scope>
    <source>
        <strain evidence="4 5">DSM 15116</strain>
    </source>
</reference>
<dbReference type="InterPro" id="IPR007543">
    <property type="entry name" value="LptD_C"/>
</dbReference>
<organism evidence="4 5">
    <name type="scientific">Halorhodospira neutriphila</name>
    <dbReference type="NCBI Taxonomy" id="168379"/>
    <lineage>
        <taxon>Bacteria</taxon>
        <taxon>Pseudomonadati</taxon>
        <taxon>Pseudomonadota</taxon>
        <taxon>Gammaproteobacteria</taxon>
        <taxon>Chromatiales</taxon>
        <taxon>Ectothiorhodospiraceae</taxon>
        <taxon>Halorhodospira</taxon>
    </lineage>
</organism>
<name>A0ABS1E8U2_9GAMM</name>
<keyword evidence="1" id="KW-0472">Membrane</keyword>
<dbReference type="RefSeq" id="WP_200261007.1">
    <property type="nucleotide sequence ID" value="NZ_NRSH01000172.1"/>
</dbReference>